<dbReference type="GO" id="GO:0030313">
    <property type="term" value="C:cell envelope"/>
    <property type="evidence" value="ECO:0007669"/>
    <property type="project" value="UniProtKB-SubCell"/>
</dbReference>
<dbReference type="InterPro" id="IPR050490">
    <property type="entry name" value="Bact_solute-bd_prot1"/>
</dbReference>
<dbReference type="PROSITE" id="PS51257">
    <property type="entry name" value="PROKAR_LIPOPROTEIN"/>
    <property type="match status" value="1"/>
</dbReference>
<evidence type="ECO:0000256" key="1">
    <source>
        <dbReference type="ARBA" id="ARBA00004196"/>
    </source>
</evidence>
<dbReference type="Proteomes" id="UP000236311">
    <property type="component" value="Unassembled WGS sequence"/>
</dbReference>
<keyword evidence="7" id="KW-1185">Reference proteome</keyword>
<dbReference type="InterPro" id="IPR006059">
    <property type="entry name" value="SBP"/>
</dbReference>
<proteinExistence type="inferred from homology"/>
<reference evidence="6 7" key="1">
    <citation type="submission" date="2018-01" db="EMBL/GenBank/DDBJ databases">
        <authorList>
            <person name="Gaut B.S."/>
            <person name="Morton B.R."/>
            <person name="Clegg M.T."/>
            <person name="Duvall M.R."/>
        </authorList>
    </citation>
    <scope>NUCLEOTIDE SEQUENCE [LARGE SCALE GENOMIC DNA]</scope>
    <source>
        <strain evidence="6">GP69</strain>
    </source>
</reference>
<dbReference type="PANTHER" id="PTHR43649">
    <property type="entry name" value="ARABINOSE-BINDING PROTEIN-RELATED"/>
    <property type="match status" value="1"/>
</dbReference>
<keyword evidence="4 5" id="KW-0732">Signal</keyword>
<accession>A0A2K4ZQ37</accession>
<dbReference type="InterPro" id="IPR011042">
    <property type="entry name" value="6-blade_b-propeller_TolB-like"/>
</dbReference>
<dbReference type="Gene3D" id="2.120.10.30">
    <property type="entry name" value="TolB, C-terminal domain"/>
    <property type="match status" value="1"/>
</dbReference>
<name>A0A2K4ZQ37_9FIRM</name>
<comment type="subcellular location">
    <subcellularLocation>
        <location evidence="1">Cell envelope</location>
    </subcellularLocation>
</comment>
<dbReference type="SUPFAM" id="SSF63829">
    <property type="entry name" value="Calcium-dependent phosphotriesterase"/>
    <property type="match status" value="1"/>
</dbReference>
<feature type="chain" id="PRO_5014358429" evidence="5">
    <location>
        <begin position="30"/>
        <end position="763"/>
    </location>
</feature>
<dbReference type="SUPFAM" id="SSF53850">
    <property type="entry name" value="Periplasmic binding protein-like II"/>
    <property type="match status" value="1"/>
</dbReference>
<organism evidence="6 7">
    <name type="scientific">Acetatifactor muris</name>
    <dbReference type="NCBI Taxonomy" id="879566"/>
    <lineage>
        <taxon>Bacteria</taxon>
        <taxon>Bacillati</taxon>
        <taxon>Bacillota</taxon>
        <taxon>Clostridia</taxon>
        <taxon>Lachnospirales</taxon>
        <taxon>Lachnospiraceae</taxon>
        <taxon>Acetatifactor</taxon>
    </lineage>
</organism>
<protein>
    <submittedName>
        <fullName evidence="6">Bacterial extracellular solute-binding protein</fullName>
    </submittedName>
</protein>
<dbReference type="RefSeq" id="WP_103242534.1">
    <property type="nucleotide sequence ID" value="NZ_JANJZD010000064.1"/>
</dbReference>
<dbReference type="EMBL" id="OFSM01000058">
    <property type="protein sequence ID" value="SOY32608.1"/>
    <property type="molecule type" value="Genomic_DNA"/>
</dbReference>
<gene>
    <name evidence="6" type="ORF">AMURIS_05373</name>
</gene>
<comment type="similarity">
    <text evidence="2">Belongs to the bacterial solute-binding protein 1 family.</text>
</comment>
<dbReference type="Gene3D" id="3.40.190.10">
    <property type="entry name" value="Periplasmic binding protein-like II"/>
    <property type="match status" value="1"/>
</dbReference>
<evidence type="ECO:0000313" key="7">
    <source>
        <dbReference type="Proteomes" id="UP000236311"/>
    </source>
</evidence>
<evidence type="ECO:0000256" key="5">
    <source>
        <dbReference type="SAM" id="SignalP"/>
    </source>
</evidence>
<keyword evidence="3" id="KW-0813">Transport</keyword>
<evidence type="ECO:0000256" key="4">
    <source>
        <dbReference type="ARBA" id="ARBA00022729"/>
    </source>
</evidence>
<dbReference type="AlphaFoldDB" id="A0A2K4ZQ37"/>
<dbReference type="PANTHER" id="PTHR43649:SF31">
    <property type="entry name" value="SN-GLYCEROL-3-PHOSPHATE-BINDING PERIPLASMIC PROTEIN UGPB"/>
    <property type="match status" value="1"/>
</dbReference>
<sequence length="763" mass="84905">MKKFNLHRFGGCRRPAAFALAATIVMSLAACGKTDSTDEVKKEWAYVPEFVTIEDERMDYYNMQLMGENLYSVSWEWDENTNLSTQSICKYSLADKTVTQTPVVWPEGAVNMNINETAFTEDGSLYAIVYSYSEDGVSKNFLTKFDGEGKWLFSQEITDMVADSYINDMAVDGEGRVYLAGDGNIWLLDAEGNQQGKISMDSANSWIDSIVCGKDGKMYITYRSYNESAGTSEYALTAIDFAGKKLGESYAGLPGNSNGLVAGTEYDFLVHDSTHVYGYSLEKQEAELLFDWLDSDINGNSVRNFGELSDGRLAVIIEDWETNDKGIALLTKKKAEEVPEKETIVVATISGGYNLQGLAVQFNKANSQYHISVKEYYDFNNGGENAWADALTNLNNDITSNNCPDIIDLSGLSVDQLAAKGVFENLSPYLEKSSVLNRADFIENILNVYTFDDVLVSIPSAFSMQTIIGSADMVGEKSGWTLDEMIALAEEHPDAEIFDKVAKREIMQAMMMFNEDAFIDWSTGECNFNSDEFKKMLEFVNRFPDEVDWQQDGPSTPTRIQNGEVLLDTAYVYDFDQIQLYEEIFQGKAVCVGFPTMDGTGGHALSASNAYAISTKSNQKDGAWAFIESVLNKEESENRYWNGFPTRKSQLDAMIADVTKVEYATDENGEVILDENGEAIAMGSHGVGYEDGWSYDFRTPTQEEVDVVLALMDEAKPVSYGGEDEVMKIINEEAEGYYSGQKSVDEVVGVIQSRVQIYVSENK</sequence>
<evidence type="ECO:0000256" key="2">
    <source>
        <dbReference type="ARBA" id="ARBA00008520"/>
    </source>
</evidence>
<dbReference type="Pfam" id="PF13416">
    <property type="entry name" value="SBP_bac_8"/>
    <property type="match status" value="1"/>
</dbReference>
<dbReference type="OrthoDB" id="1837101at2"/>
<feature type="signal peptide" evidence="5">
    <location>
        <begin position="1"/>
        <end position="29"/>
    </location>
</feature>
<evidence type="ECO:0000313" key="6">
    <source>
        <dbReference type="EMBL" id="SOY32608.1"/>
    </source>
</evidence>
<evidence type="ECO:0000256" key="3">
    <source>
        <dbReference type="ARBA" id="ARBA00022448"/>
    </source>
</evidence>